<evidence type="ECO:0000313" key="7">
    <source>
        <dbReference type="EMBL" id="MCS7483458.1"/>
    </source>
</evidence>
<evidence type="ECO:0000256" key="5">
    <source>
        <dbReference type="ARBA" id="ARBA00033067"/>
    </source>
</evidence>
<dbReference type="InterPro" id="IPR001509">
    <property type="entry name" value="Epimerase_deHydtase"/>
</dbReference>
<evidence type="ECO:0000256" key="2">
    <source>
        <dbReference type="ARBA" id="ARBA00007637"/>
    </source>
</evidence>
<dbReference type="AlphaFoldDB" id="A0A9X2VXE4"/>
<accession>A0A9X2VXE4</accession>
<dbReference type="Proteomes" id="UP001141259">
    <property type="component" value="Unassembled WGS sequence"/>
</dbReference>
<dbReference type="InterPro" id="IPR036291">
    <property type="entry name" value="NAD(P)-bd_dom_sf"/>
</dbReference>
<organism evidence="7 8">
    <name type="scientific">Umezawaea endophytica</name>
    <dbReference type="NCBI Taxonomy" id="1654476"/>
    <lineage>
        <taxon>Bacteria</taxon>
        <taxon>Bacillati</taxon>
        <taxon>Actinomycetota</taxon>
        <taxon>Actinomycetes</taxon>
        <taxon>Pseudonocardiales</taxon>
        <taxon>Pseudonocardiaceae</taxon>
        <taxon>Umezawaea</taxon>
    </lineage>
</organism>
<dbReference type="EMBL" id="JANYMP010000032">
    <property type="protein sequence ID" value="MCS7483458.1"/>
    <property type="molecule type" value="Genomic_DNA"/>
</dbReference>
<dbReference type="PANTHER" id="PTHR43725:SF53">
    <property type="entry name" value="UDP-ARABINOSE 4-EPIMERASE 1"/>
    <property type="match status" value="1"/>
</dbReference>
<comment type="caution">
    <text evidence="7">The sequence shown here is derived from an EMBL/GenBank/DDBJ whole genome shotgun (WGS) entry which is preliminary data.</text>
</comment>
<comment type="pathway">
    <text evidence="1">Carbohydrate metabolism; galactose metabolism.</text>
</comment>
<dbReference type="PANTHER" id="PTHR43725">
    <property type="entry name" value="UDP-GLUCOSE 4-EPIMERASE"/>
    <property type="match status" value="1"/>
</dbReference>
<evidence type="ECO:0000313" key="8">
    <source>
        <dbReference type="Proteomes" id="UP001141259"/>
    </source>
</evidence>
<evidence type="ECO:0000256" key="4">
    <source>
        <dbReference type="ARBA" id="ARBA00031367"/>
    </source>
</evidence>
<comment type="similarity">
    <text evidence="2">Belongs to the NAD(P)-dependent epimerase/dehydratase family.</text>
</comment>
<dbReference type="Gene3D" id="3.40.50.720">
    <property type="entry name" value="NAD(P)-binding Rossmann-like Domain"/>
    <property type="match status" value="1"/>
</dbReference>
<feature type="domain" description="NAD-dependent epimerase/dehydratase" evidence="6">
    <location>
        <begin position="3"/>
        <end position="227"/>
    </location>
</feature>
<dbReference type="SUPFAM" id="SSF51735">
    <property type="entry name" value="NAD(P)-binding Rossmann-fold domains"/>
    <property type="match status" value="1"/>
</dbReference>
<protein>
    <recommendedName>
        <fullName evidence="3">UDP-glucose 4-epimerase</fullName>
    </recommendedName>
    <alternativeName>
        <fullName evidence="5">Galactowaldenase</fullName>
    </alternativeName>
    <alternativeName>
        <fullName evidence="4">UDP-galactose 4-epimerase</fullName>
    </alternativeName>
</protein>
<dbReference type="RefSeq" id="WP_259628914.1">
    <property type="nucleotide sequence ID" value="NZ_JANYMP010000032.1"/>
</dbReference>
<name>A0A9X2VXE4_9PSEU</name>
<proteinExistence type="inferred from homology"/>
<dbReference type="Pfam" id="PF01370">
    <property type="entry name" value="Epimerase"/>
    <property type="match status" value="1"/>
</dbReference>
<sequence length="295" mass="30791">MRVLVTGASGFIGGAVVDRLVAAGHAVRVLAHSTDDRDGVESARADLRDPAALALAAVGVDAVVHLAAVARVRESFERPLHYYEVNASGTVNLLAALPEGSRVVFVSTAGVYGAPLSQPITEDCPRAPANPYAASKAAAEDAVAWTARSGRIGAATLRLFNAAGGVDRDGTRVITRAVDAALGGTPLTMFGDGSAVRDFVHVEDIATAAVLALENTAVGSHDVFNVGATAASVRDVVDSVERVTGRPVPLVRAPAHEGEVAELRADTRRLRRVLGWEPKRSALDDLVRDQWLSRG</sequence>
<evidence type="ECO:0000259" key="6">
    <source>
        <dbReference type="Pfam" id="PF01370"/>
    </source>
</evidence>
<keyword evidence="8" id="KW-1185">Reference proteome</keyword>
<dbReference type="GO" id="GO:0033499">
    <property type="term" value="P:galactose catabolic process via UDP-galactose, Leloir pathway"/>
    <property type="evidence" value="ECO:0007669"/>
    <property type="project" value="TreeGrafter"/>
</dbReference>
<evidence type="ECO:0000256" key="3">
    <source>
        <dbReference type="ARBA" id="ARBA00018569"/>
    </source>
</evidence>
<gene>
    <name evidence="7" type="ORF">NZH93_42005</name>
</gene>
<reference evidence="7" key="1">
    <citation type="submission" date="2022-08" db="EMBL/GenBank/DDBJ databases">
        <authorList>
            <person name="Tistechok S."/>
            <person name="Samborskyy M."/>
            <person name="Roman I."/>
        </authorList>
    </citation>
    <scope>NUCLEOTIDE SEQUENCE</scope>
    <source>
        <strain evidence="7">DSM 103496</strain>
    </source>
</reference>
<evidence type="ECO:0000256" key="1">
    <source>
        <dbReference type="ARBA" id="ARBA00004947"/>
    </source>
</evidence>